<organism evidence="2 3">
    <name type="scientific">Larkinella knui</name>
    <dbReference type="NCBI Taxonomy" id="2025310"/>
    <lineage>
        <taxon>Bacteria</taxon>
        <taxon>Pseudomonadati</taxon>
        <taxon>Bacteroidota</taxon>
        <taxon>Cytophagia</taxon>
        <taxon>Cytophagales</taxon>
        <taxon>Spirosomataceae</taxon>
        <taxon>Larkinella</taxon>
    </lineage>
</organism>
<feature type="domain" description="HTH LytTR-type" evidence="1">
    <location>
        <begin position="60"/>
        <end position="119"/>
    </location>
</feature>
<evidence type="ECO:0000313" key="2">
    <source>
        <dbReference type="EMBL" id="RRB11527.1"/>
    </source>
</evidence>
<dbReference type="Proteomes" id="UP000274271">
    <property type="component" value="Unassembled WGS sequence"/>
</dbReference>
<dbReference type="AlphaFoldDB" id="A0A3P1CDZ5"/>
<proteinExistence type="predicted"/>
<gene>
    <name evidence="2" type="ORF">EHT87_23935</name>
</gene>
<accession>A0A3P1CDZ5</accession>
<dbReference type="GO" id="GO:0003677">
    <property type="term" value="F:DNA binding"/>
    <property type="evidence" value="ECO:0007669"/>
    <property type="project" value="InterPro"/>
</dbReference>
<dbReference type="PANTHER" id="PTHR37299:SF1">
    <property type="entry name" value="STAGE 0 SPORULATION PROTEIN A HOMOLOG"/>
    <property type="match status" value="1"/>
</dbReference>
<evidence type="ECO:0000259" key="1">
    <source>
        <dbReference type="PROSITE" id="PS50930"/>
    </source>
</evidence>
<protein>
    <submittedName>
        <fullName evidence="2">LytTR family transcriptional regulator</fullName>
    </submittedName>
</protein>
<dbReference type="OrthoDB" id="9781059at2"/>
<dbReference type="PROSITE" id="PS50930">
    <property type="entry name" value="HTH_LYTTR"/>
    <property type="match status" value="1"/>
</dbReference>
<dbReference type="Pfam" id="PF04397">
    <property type="entry name" value="LytTR"/>
    <property type="match status" value="1"/>
</dbReference>
<name>A0A3P1CDZ5_9BACT</name>
<evidence type="ECO:0000313" key="3">
    <source>
        <dbReference type="Proteomes" id="UP000274271"/>
    </source>
</evidence>
<dbReference type="SMART" id="SM00850">
    <property type="entry name" value="LytTR"/>
    <property type="match status" value="1"/>
</dbReference>
<sequence>MHSTLLPMNTARTSIKVRDRRGRAITISAKQILFFEGWSNYSRIFLNKQNGFVSSYTLKEQQEYHPTFWRISRSHLVNPEHIVQMDLHDMHNSWVELSDETRLSVSRRRVKSIVTLAKYFNLVLS</sequence>
<comment type="caution">
    <text evidence="2">The sequence shown here is derived from an EMBL/GenBank/DDBJ whole genome shotgun (WGS) entry which is preliminary data.</text>
</comment>
<dbReference type="InterPro" id="IPR007492">
    <property type="entry name" value="LytTR_DNA-bd_dom"/>
</dbReference>
<dbReference type="InterPro" id="IPR046947">
    <property type="entry name" value="LytR-like"/>
</dbReference>
<keyword evidence="3" id="KW-1185">Reference proteome</keyword>
<dbReference type="EMBL" id="RQJP01000005">
    <property type="protein sequence ID" value="RRB11527.1"/>
    <property type="molecule type" value="Genomic_DNA"/>
</dbReference>
<dbReference type="GO" id="GO:0000156">
    <property type="term" value="F:phosphorelay response regulator activity"/>
    <property type="evidence" value="ECO:0007669"/>
    <property type="project" value="InterPro"/>
</dbReference>
<dbReference type="Gene3D" id="2.40.50.1020">
    <property type="entry name" value="LytTr DNA-binding domain"/>
    <property type="match status" value="1"/>
</dbReference>
<dbReference type="PANTHER" id="PTHR37299">
    <property type="entry name" value="TRANSCRIPTIONAL REGULATOR-RELATED"/>
    <property type="match status" value="1"/>
</dbReference>
<reference evidence="2 3" key="1">
    <citation type="submission" date="2018-11" db="EMBL/GenBank/DDBJ databases">
        <authorList>
            <person name="Zhou Z."/>
            <person name="Wang G."/>
        </authorList>
    </citation>
    <scope>NUCLEOTIDE SEQUENCE [LARGE SCALE GENOMIC DNA]</scope>
    <source>
        <strain evidence="2 3">KCTC42998</strain>
    </source>
</reference>